<dbReference type="AlphaFoldDB" id="A0A9W8AQM8"/>
<name>A0A9W8AQM8_9FUNG</name>
<sequence>MVKYPYRIPIAPDRHVALGPTAGDIFLSPHFQRPPSLGPHAGPADATPPTAAIRCTDAPGLPNPAKQALPIQADAKQPIVTATPQGPLAPGPADSGTPDATTIDPFASPDLAIAPGVPLTAVPKDVLPLLPLPSVEQKVSPNAVVNPATSQPISSPSKPALPSPLHLASSATSGPPVSSVDTNLTSALPTSGALASSTPAISESKLTTKPTAKVSAK</sequence>
<protein>
    <submittedName>
        <fullName evidence="2">Uncharacterized protein</fullName>
    </submittedName>
</protein>
<reference evidence="2" key="1">
    <citation type="submission" date="2022-07" db="EMBL/GenBank/DDBJ databases">
        <title>Phylogenomic reconstructions and comparative analyses of Kickxellomycotina fungi.</title>
        <authorList>
            <person name="Reynolds N.K."/>
            <person name="Stajich J.E."/>
            <person name="Barry K."/>
            <person name="Grigoriev I.V."/>
            <person name="Crous P."/>
            <person name="Smith M.E."/>
        </authorList>
    </citation>
    <scope>NUCLEOTIDE SEQUENCE</scope>
    <source>
        <strain evidence="2">RSA 567</strain>
    </source>
</reference>
<evidence type="ECO:0000313" key="2">
    <source>
        <dbReference type="EMBL" id="KAJ1966695.1"/>
    </source>
</evidence>
<feature type="non-terminal residue" evidence="2">
    <location>
        <position position="217"/>
    </location>
</feature>
<comment type="caution">
    <text evidence="2">The sequence shown here is derived from an EMBL/GenBank/DDBJ whole genome shotgun (WGS) entry which is preliminary data.</text>
</comment>
<feature type="region of interest" description="Disordered" evidence="1">
    <location>
        <begin position="146"/>
        <end position="217"/>
    </location>
</feature>
<feature type="region of interest" description="Disordered" evidence="1">
    <location>
        <begin position="81"/>
        <end position="106"/>
    </location>
</feature>
<feature type="compositionally biased region" description="Low complexity" evidence="1">
    <location>
        <begin position="152"/>
        <end position="173"/>
    </location>
</feature>
<feature type="compositionally biased region" description="Low complexity" evidence="1">
    <location>
        <begin position="38"/>
        <end position="50"/>
    </location>
</feature>
<feature type="region of interest" description="Disordered" evidence="1">
    <location>
        <begin position="27"/>
        <end position="50"/>
    </location>
</feature>
<feature type="compositionally biased region" description="Polar residues" evidence="1">
    <location>
        <begin position="175"/>
        <end position="210"/>
    </location>
</feature>
<dbReference type="EMBL" id="JANBQB010002518">
    <property type="protein sequence ID" value="KAJ1966695.1"/>
    <property type="molecule type" value="Genomic_DNA"/>
</dbReference>
<keyword evidence="3" id="KW-1185">Reference proteome</keyword>
<proteinExistence type="predicted"/>
<evidence type="ECO:0000313" key="3">
    <source>
        <dbReference type="Proteomes" id="UP001151582"/>
    </source>
</evidence>
<gene>
    <name evidence="2" type="ORF">H4R34_006481</name>
</gene>
<organism evidence="2 3">
    <name type="scientific">Dimargaris verticillata</name>
    <dbReference type="NCBI Taxonomy" id="2761393"/>
    <lineage>
        <taxon>Eukaryota</taxon>
        <taxon>Fungi</taxon>
        <taxon>Fungi incertae sedis</taxon>
        <taxon>Zoopagomycota</taxon>
        <taxon>Kickxellomycotina</taxon>
        <taxon>Dimargaritomycetes</taxon>
        <taxon>Dimargaritales</taxon>
        <taxon>Dimargaritaceae</taxon>
        <taxon>Dimargaris</taxon>
    </lineage>
</organism>
<dbReference type="Proteomes" id="UP001151582">
    <property type="component" value="Unassembled WGS sequence"/>
</dbReference>
<accession>A0A9W8AQM8</accession>
<evidence type="ECO:0000256" key="1">
    <source>
        <dbReference type="SAM" id="MobiDB-lite"/>
    </source>
</evidence>